<gene>
    <name evidence="1" type="ORF">ACFP56_01615</name>
</gene>
<dbReference type="RefSeq" id="WP_379230411.1">
    <property type="nucleotide sequence ID" value="NZ_JBHSTE010000001.1"/>
</dbReference>
<evidence type="ECO:0000313" key="1">
    <source>
        <dbReference type="EMBL" id="MFC6331307.1"/>
    </source>
</evidence>
<accession>A0ABW1V0Q5</accession>
<name>A0ABW1V0Q5_9BACL</name>
<sequence length="100" mass="11702">MKELPNRTFQDQTKRKIDQILDPTYPLSRDDVVWMLGYITKKVADADPAVLELSQPRLMKNFHAYAEAAMALLHRRASSEQEAERLRDWLREASHGLHRD</sequence>
<dbReference type="EMBL" id="JBHSTE010000001">
    <property type="protein sequence ID" value="MFC6331307.1"/>
    <property type="molecule type" value="Genomic_DNA"/>
</dbReference>
<reference evidence="2" key="1">
    <citation type="journal article" date="2019" name="Int. J. Syst. Evol. Microbiol.">
        <title>The Global Catalogue of Microorganisms (GCM) 10K type strain sequencing project: providing services to taxonomists for standard genome sequencing and annotation.</title>
        <authorList>
            <consortium name="The Broad Institute Genomics Platform"/>
            <consortium name="The Broad Institute Genome Sequencing Center for Infectious Disease"/>
            <person name="Wu L."/>
            <person name="Ma J."/>
        </authorList>
    </citation>
    <scope>NUCLEOTIDE SEQUENCE [LARGE SCALE GENOMIC DNA]</scope>
    <source>
        <strain evidence="2">PCU 280</strain>
    </source>
</reference>
<evidence type="ECO:0000313" key="2">
    <source>
        <dbReference type="Proteomes" id="UP001596233"/>
    </source>
</evidence>
<protein>
    <submittedName>
        <fullName evidence="1">Uncharacterized protein</fullName>
    </submittedName>
</protein>
<comment type="caution">
    <text evidence="1">The sequence shown here is derived from an EMBL/GenBank/DDBJ whole genome shotgun (WGS) entry which is preliminary data.</text>
</comment>
<keyword evidence="2" id="KW-1185">Reference proteome</keyword>
<organism evidence="1 2">
    <name type="scientific">Paenibacillus septentrionalis</name>
    <dbReference type="NCBI Taxonomy" id="429342"/>
    <lineage>
        <taxon>Bacteria</taxon>
        <taxon>Bacillati</taxon>
        <taxon>Bacillota</taxon>
        <taxon>Bacilli</taxon>
        <taxon>Bacillales</taxon>
        <taxon>Paenibacillaceae</taxon>
        <taxon>Paenibacillus</taxon>
    </lineage>
</organism>
<proteinExistence type="predicted"/>
<dbReference type="Proteomes" id="UP001596233">
    <property type="component" value="Unassembled WGS sequence"/>
</dbReference>